<keyword evidence="10" id="KW-1185">Reference proteome</keyword>
<dbReference type="PANTHER" id="PTHR43273:SF3">
    <property type="entry name" value="ANAEROBIC SULFATASE-MATURATING ENZYME HOMOLOG ASLB-RELATED"/>
    <property type="match status" value="1"/>
</dbReference>
<evidence type="ECO:0000313" key="9">
    <source>
        <dbReference type="EMBL" id="SDH35128.1"/>
    </source>
</evidence>
<dbReference type="GO" id="GO:0046872">
    <property type="term" value="F:metal ion binding"/>
    <property type="evidence" value="ECO:0007669"/>
    <property type="project" value="UniProtKB-KW"/>
</dbReference>
<evidence type="ECO:0000256" key="5">
    <source>
        <dbReference type="ARBA" id="ARBA00023004"/>
    </source>
</evidence>
<dbReference type="Pfam" id="PF04055">
    <property type="entry name" value="Radical_SAM"/>
    <property type="match status" value="1"/>
</dbReference>
<dbReference type="NCBIfam" id="TIGR03942">
    <property type="entry name" value="sulfatase_rSAM"/>
    <property type="match status" value="1"/>
</dbReference>
<dbReference type="InterPro" id="IPR013785">
    <property type="entry name" value="Aldolase_TIM"/>
</dbReference>
<dbReference type="InterPro" id="IPR007197">
    <property type="entry name" value="rSAM"/>
</dbReference>
<reference evidence="10" key="1">
    <citation type="submission" date="2016-10" db="EMBL/GenBank/DDBJ databases">
        <authorList>
            <person name="Varghese N."/>
            <person name="Submissions S."/>
        </authorList>
    </citation>
    <scope>NUCLEOTIDE SEQUENCE [LARGE SCALE GENOMIC DNA]</scope>
    <source>
        <strain evidence="10">BP1-148</strain>
    </source>
</reference>
<comment type="similarity">
    <text evidence="7">Belongs to the radical SAM superfamily. Anaerobic sulfatase-maturating enzyme family.</text>
</comment>
<evidence type="ECO:0000256" key="1">
    <source>
        <dbReference type="ARBA" id="ARBA00001966"/>
    </source>
</evidence>
<dbReference type="SFLD" id="SFLDG01386">
    <property type="entry name" value="main_SPASM_domain-containing"/>
    <property type="match status" value="1"/>
</dbReference>
<evidence type="ECO:0000256" key="2">
    <source>
        <dbReference type="ARBA" id="ARBA00022485"/>
    </source>
</evidence>
<keyword evidence="5" id="KW-0408">Iron</keyword>
<proteinExistence type="inferred from homology"/>
<evidence type="ECO:0000256" key="7">
    <source>
        <dbReference type="ARBA" id="ARBA00023601"/>
    </source>
</evidence>
<dbReference type="STRING" id="645274.SAMN04487901_12338"/>
<dbReference type="InterPro" id="IPR023885">
    <property type="entry name" value="4Fe4S-binding_SPASM_dom"/>
</dbReference>
<dbReference type="Gene3D" id="3.20.20.70">
    <property type="entry name" value="Aldolase class I"/>
    <property type="match status" value="1"/>
</dbReference>
<feature type="domain" description="Radical SAM core" evidence="8">
    <location>
        <begin position="3"/>
        <end position="246"/>
    </location>
</feature>
<accession>A0A1G8BQ03</accession>
<dbReference type="AlphaFoldDB" id="A0A1G8BQ03"/>
<dbReference type="InterPro" id="IPR034491">
    <property type="entry name" value="Anaerob_Ser_sulfatase-maturase"/>
</dbReference>
<organism evidence="9 10">
    <name type="scientific">Prevotella communis</name>
    <dbReference type="NCBI Taxonomy" id="2913614"/>
    <lineage>
        <taxon>Bacteria</taxon>
        <taxon>Pseudomonadati</taxon>
        <taxon>Bacteroidota</taxon>
        <taxon>Bacteroidia</taxon>
        <taxon>Bacteroidales</taxon>
        <taxon>Prevotellaceae</taxon>
        <taxon>Prevotella</taxon>
    </lineage>
</organism>
<dbReference type="NCBIfam" id="TIGR04085">
    <property type="entry name" value="rSAM_more_4Fe4S"/>
    <property type="match status" value="1"/>
</dbReference>
<sequence length="402" mass="46217">MIAPFSHPMYVMTKAVGAACNLACEYCYYTEKKNLYRDDAHHVMSDELLERFTRQYIEAQTMNEILFTWHGGEPLMRPVSFYEKAIRLQQQYGRGKTINNCFQTNGTLIDDEWAAFFKRHNMLVGVSIDGPEPFHDAYRRSRGGEPTFCQVMRGIEILNRHGVDWNAMAVVNNLNAEAPLAFYHFFKEIGCHYIQFTPVVERIKGHEDGRHLASLADEEALSLAPFSVTPGQWGRFLCEIFDEWVRQDVGTYFIQLFDATLANYAGVAPGVCAMAESCGHAGVMEYNGDLYSCDHFVFPEYRLGNIHQQTLTEMLYGPRQTAFGNNKKATLPQQCRECKHLNICHGECPRNRFTKDCYGNPGLNYLCSGYRQFFDHSAPYFQFMKQELDNDRAPANVMHYTF</sequence>
<evidence type="ECO:0000256" key="4">
    <source>
        <dbReference type="ARBA" id="ARBA00022723"/>
    </source>
</evidence>
<dbReference type="SFLD" id="SFLDS00029">
    <property type="entry name" value="Radical_SAM"/>
    <property type="match status" value="1"/>
</dbReference>
<protein>
    <submittedName>
        <fullName evidence="9">Transcriptional regulator</fullName>
    </submittedName>
</protein>
<comment type="cofactor">
    <cofactor evidence="1">
        <name>[4Fe-4S] cluster</name>
        <dbReference type="ChEBI" id="CHEBI:49883"/>
    </cofactor>
</comment>
<dbReference type="SUPFAM" id="SSF102114">
    <property type="entry name" value="Radical SAM enzymes"/>
    <property type="match status" value="1"/>
</dbReference>
<dbReference type="InterPro" id="IPR058240">
    <property type="entry name" value="rSAM_sf"/>
</dbReference>
<dbReference type="Proteomes" id="UP000198779">
    <property type="component" value="Unassembled WGS sequence"/>
</dbReference>
<dbReference type="EMBL" id="FNCQ01000023">
    <property type="protein sequence ID" value="SDH35128.1"/>
    <property type="molecule type" value="Genomic_DNA"/>
</dbReference>
<dbReference type="NCBIfam" id="NF010308">
    <property type="entry name" value="PRK13745.1"/>
    <property type="match status" value="1"/>
</dbReference>
<dbReference type="SFLD" id="SFLDG01072">
    <property type="entry name" value="dehydrogenase_like"/>
    <property type="match status" value="1"/>
</dbReference>
<dbReference type="SFLD" id="SFLDF00285">
    <property type="entry name" value="anaerobic_Ser-type_sulfatase-m"/>
    <property type="match status" value="1"/>
</dbReference>
<dbReference type="PROSITE" id="PS51918">
    <property type="entry name" value="RADICAL_SAM"/>
    <property type="match status" value="1"/>
</dbReference>
<dbReference type="GO" id="GO:0051539">
    <property type="term" value="F:4 iron, 4 sulfur cluster binding"/>
    <property type="evidence" value="ECO:0007669"/>
    <property type="project" value="UniProtKB-KW"/>
</dbReference>
<dbReference type="RefSeq" id="WP_091819175.1">
    <property type="nucleotide sequence ID" value="NZ_FNCQ01000023.1"/>
</dbReference>
<dbReference type="InterPro" id="IPR023867">
    <property type="entry name" value="Sulphatase_maturase_rSAM"/>
</dbReference>
<name>A0A1G8BQ03_9BACT</name>
<evidence type="ECO:0000256" key="3">
    <source>
        <dbReference type="ARBA" id="ARBA00022691"/>
    </source>
</evidence>
<dbReference type="GO" id="GO:0016491">
    <property type="term" value="F:oxidoreductase activity"/>
    <property type="evidence" value="ECO:0007669"/>
    <property type="project" value="InterPro"/>
</dbReference>
<evidence type="ECO:0000259" key="8">
    <source>
        <dbReference type="PROSITE" id="PS51918"/>
    </source>
</evidence>
<dbReference type="InterPro" id="IPR047207">
    <property type="entry name" value="SPASM_anSME"/>
</dbReference>
<gene>
    <name evidence="9" type="ORF">SAMN04487901_12338</name>
</gene>
<keyword evidence="3" id="KW-0949">S-adenosyl-L-methionine</keyword>
<dbReference type="CDD" id="cd21120">
    <property type="entry name" value="SPASM_anSME"/>
    <property type="match status" value="1"/>
</dbReference>
<dbReference type="SFLD" id="SFLDG01067">
    <property type="entry name" value="SPASM/twitch_domain_containing"/>
    <property type="match status" value="1"/>
</dbReference>
<keyword evidence="6" id="KW-0411">Iron-sulfur</keyword>
<dbReference type="SFLD" id="SFLDG01384">
    <property type="entry name" value="thioether_bond_formation_requi"/>
    <property type="match status" value="1"/>
</dbReference>
<evidence type="ECO:0000256" key="6">
    <source>
        <dbReference type="ARBA" id="ARBA00023014"/>
    </source>
</evidence>
<dbReference type="CDD" id="cd01335">
    <property type="entry name" value="Radical_SAM"/>
    <property type="match status" value="1"/>
</dbReference>
<dbReference type="Pfam" id="PF13186">
    <property type="entry name" value="SPASM"/>
    <property type="match status" value="1"/>
</dbReference>
<evidence type="ECO:0000313" key="10">
    <source>
        <dbReference type="Proteomes" id="UP000198779"/>
    </source>
</evidence>
<dbReference type="PANTHER" id="PTHR43273">
    <property type="entry name" value="ANAEROBIC SULFATASE-MATURATING ENZYME HOMOLOG ASLB-RELATED"/>
    <property type="match status" value="1"/>
</dbReference>
<keyword evidence="2" id="KW-0004">4Fe-4S</keyword>
<keyword evidence="4" id="KW-0479">Metal-binding</keyword>